<keyword evidence="2" id="KW-1185">Reference proteome</keyword>
<accession>A0A564YBF6</accession>
<organism evidence="1 2">
    <name type="scientific">Hymenolepis diminuta</name>
    <name type="common">Rat tapeworm</name>
    <dbReference type="NCBI Taxonomy" id="6216"/>
    <lineage>
        <taxon>Eukaryota</taxon>
        <taxon>Metazoa</taxon>
        <taxon>Spiralia</taxon>
        <taxon>Lophotrochozoa</taxon>
        <taxon>Platyhelminthes</taxon>
        <taxon>Cestoda</taxon>
        <taxon>Eucestoda</taxon>
        <taxon>Cyclophyllidea</taxon>
        <taxon>Hymenolepididae</taxon>
        <taxon>Hymenolepis</taxon>
    </lineage>
</organism>
<name>A0A564YBF6_HYMDI</name>
<proteinExistence type="predicted"/>
<protein>
    <submittedName>
        <fullName evidence="1">Uncharacterized protein</fullName>
    </submittedName>
</protein>
<gene>
    <name evidence="1" type="ORF">WMSIL1_LOCUS4417</name>
</gene>
<dbReference type="EMBL" id="CABIJS010000123">
    <property type="protein sequence ID" value="VUZ44309.1"/>
    <property type="molecule type" value="Genomic_DNA"/>
</dbReference>
<sequence length="81" mass="8839">MQDRIIIGDSSDIKPPEVTESTVVKIPDPAAMEKAIAADNSNIKSRDCGEINSALELLDATLSKTSNRHRMKLESTTKDEP</sequence>
<dbReference type="AlphaFoldDB" id="A0A564YBF6"/>
<dbReference type="Proteomes" id="UP000321570">
    <property type="component" value="Unassembled WGS sequence"/>
</dbReference>
<reference evidence="1 2" key="1">
    <citation type="submission" date="2019-07" db="EMBL/GenBank/DDBJ databases">
        <authorList>
            <person name="Jastrzebski P J."/>
            <person name="Paukszto L."/>
            <person name="Jastrzebski P J."/>
        </authorList>
    </citation>
    <scope>NUCLEOTIDE SEQUENCE [LARGE SCALE GENOMIC DNA]</scope>
    <source>
        <strain evidence="1 2">WMS-il1</strain>
    </source>
</reference>
<evidence type="ECO:0000313" key="1">
    <source>
        <dbReference type="EMBL" id="VUZ44309.1"/>
    </source>
</evidence>
<evidence type="ECO:0000313" key="2">
    <source>
        <dbReference type="Proteomes" id="UP000321570"/>
    </source>
</evidence>